<protein>
    <submittedName>
        <fullName evidence="8">MFS transporter</fullName>
    </submittedName>
</protein>
<comment type="subcellular location">
    <subcellularLocation>
        <location evidence="1">Cell membrane</location>
        <topology evidence="1">Multi-pass membrane protein</topology>
    </subcellularLocation>
</comment>
<sequence length="412" mass="42233">MNRTLRAARLATFAYFALNGFVLGVWVVHIPAVEQRVGVDHAVLGWLLLLLGGGAFTGMRLVGRVADRYGARRVMPLCGVACGAALVLPAFAVDAWTLGAALLVLGIGLGALDVAMNAHAVQVERAYGRAIMSAFHAVFSVGGVFAALVCARTLAWGWSAPLTLGLVAALGVAASVAFLPLLLPPAERSASAATARPRTAPARIWVLAALAFALMLSEGVANDWSALVMRDVLDAPAATAAFAYGAFSTTMTVGRFLADRIVGRFGPVAVLRWGSALAALALVVIVAAPSVPVALFGWALFGAGLSGTIPQLFSAAGHADPEAAGNNVSRVAGLGYLGMLAGPAVIGPLTHLMPLNRTLVLPLVLCVVAALAAHSVRTPETGAGATDQVEESGTATVRRVEGSRPMASTPKR</sequence>
<dbReference type="PANTHER" id="PTHR23514:SF13">
    <property type="entry name" value="INNER MEMBRANE PROTEIN YBJJ"/>
    <property type="match status" value="1"/>
</dbReference>
<feature type="transmembrane region" description="Helical" evidence="6">
    <location>
        <begin position="359"/>
        <end position="376"/>
    </location>
</feature>
<reference evidence="8" key="1">
    <citation type="submission" date="2021-01" db="EMBL/GenBank/DDBJ databases">
        <title>Whole genome shotgun sequence of Virgisporangium aliadipatigenens NBRC 105644.</title>
        <authorList>
            <person name="Komaki H."/>
            <person name="Tamura T."/>
        </authorList>
    </citation>
    <scope>NUCLEOTIDE SEQUENCE</scope>
    <source>
        <strain evidence="8">NBRC 105644</strain>
    </source>
</reference>
<feature type="transmembrane region" description="Helical" evidence="6">
    <location>
        <begin position="334"/>
        <end position="353"/>
    </location>
</feature>
<proteinExistence type="predicted"/>
<feature type="transmembrane region" description="Helical" evidence="6">
    <location>
        <begin position="12"/>
        <end position="31"/>
    </location>
</feature>
<comment type="caution">
    <text evidence="8">The sequence shown here is derived from an EMBL/GenBank/DDBJ whole genome shotgun (WGS) entry which is preliminary data.</text>
</comment>
<evidence type="ECO:0000256" key="2">
    <source>
        <dbReference type="ARBA" id="ARBA00022692"/>
    </source>
</evidence>
<dbReference type="InterPro" id="IPR020846">
    <property type="entry name" value="MFS_dom"/>
</dbReference>
<dbReference type="PROSITE" id="PS50850">
    <property type="entry name" value="MFS"/>
    <property type="match status" value="1"/>
</dbReference>
<evidence type="ECO:0000256" key="5">
    <source>
        <dbReference type="SAM" id="MobiDB-lite"/>
    </source>
</evidence>
<dbReference type="SUPFAM" id="SSF103473">
    <property type="entry name" value="MFS general substrate transporter"/>
    <property type="match status" value="1"/>
</dbReference>
<feature type="transmembrane region" description="Helical" evidence="6">
    <location>
        <begin position="43"/>
        <end position="62"/>
    </location>
</feature>
<keyword evidence="2 6" id="KW-0812">Transmembrane</keyword>
<evidence type="ECO:0000313" key="8">
    <source>
        <dbReference type="EMBL" id="GIJ45240.1"/>
    </source>
</evidence>
<dbReference type="EMBL" id="BOPF01000006">
    <property type="protein sequence ID" value="GIJ45240.1"/>
    <property type="molecule type" value="Genomic_DNA"/>
</dbReference>
<dbReference type="InterPro" id="IPR036259">
    <property type="entry name" value="MFS_trans_sf"/>
</dbReference>
<evidence type="ECO:0000259" key="7">
    <source>
        <dbReference type="PROSITE" id="PS50850"/>
    </source>
</evidence>
<feature type="transmembrane region" description="Helical" evidence="6">
    <location>
        <begin position="204"/>
        <end position="221"/>
    </location>
</feature>
<dbReference type="InterPro" id="IPR011701">
    <property type="entry name" value="MFS"/>
</dbReference>
<dbReference type="Pfam" id="PF07690">
    <property type="entry name" value="MFS_1"/>
    <property type="match status" value="1"/>
</dbReference>
<keyword evidence="3 6" id="KW-1133">Transmembrane helix</keyword>
<evidence type="ECO:0000256" key="4">
    <source>
        <dbReference type="ARBA" id="ARBA00023136"/>
    </source>
</evidence>
<evidence type="ECO:0000256" key="1">
    <source>
        <dbReference type="ARBA" id="ARBA00004651"/>
    </source>
</evidence>
<dbReference type="RefSeq" id="WP_203898779.1">
    <property type="nucleotide sequence ID" value="NZ_BOPF01000006.1"/>
</dbReference>
<accession>A0A8J3YJR5</accession>
<feature type="transmembrane region" description="Helical" evidence="6">
    <location>
        <begin position="130"/>
        <end position="156"/>
    </location>
</feature>
<dbReference type="GO" id="GO:0022857">
    <property type="term" value="F:transmembrane transporter activity"/>
    <property type="evidence" value="ECO:0007669"/>
    <property type="project" value="InterPro"/>
</dbReference>
<feature type="transmembrane region" description="Helical" evidence="6">
    <location>
        <begin position="270"/>
        <end position="289"/>
    </location>
</feature>
<dbReference type="Gene3D" id="1.20.1250.20">
    <property type="entry name" value="MFS general substrate transporter like domains"/>
    <property type="match status" value="2"/>
</dbReference>
<keyword evidence="9" id="KW-1185">Reference proteome</keyword>
<feature type="transmembrane region" description="Helical" evidence="6">
    <location>
        <begin position="295"/>
        <end position="313"/>
    </location>
</feature>
<feature type="transmembrane region" description="Helical" evidence="6">
    <location>
        <begin position="74"/>
        <end position="92"/>
    </location>
</feature>
<evidence type="ECO:0000256" key="6">
    <source>
        <dbReference type="SAM" id="Phobius"/>
    </source>
</evidence>
<keyword evidence="4 6" id="KW-0472">Membrane</keyword>
<dbReference type="CDD" id="cd17393">
    <property type="entry name" value="MFS_MosC_like"/>
    <property type="match status" value="1"/>
</dbReference>
<dbReference type="AlphaFoldDB" id="A0A8J3YJR5"/>
<feature type="transmembrane region" description="Helical" evidence="6">
    <location>
        <begin position="241"/>
        <end position="258"/>
    </location>
</feature>
<gene>
    <name evidence="8" type="ORF">Val02_21260</name>
</gene>
<name>A0A8J3YJR5_9ACTN</name>
<dbReference type="InterPro" id="IPR051788">
    <property type="entry name" value="MFS_Transporter"/>
</dbReference>
<feature type="transmembrane region" description="Helical" evidence="6">
    <location>
        <begin position="98"/>
        <end position="118"/>
    </location>
</feature>
<feature type="region of interest" description="Disordered" evidence="5">
    <location>
        <begin position="380"/>
        <end position="412"/>
    </location>
</feature>
<feature type="domain" description="Major facilitator superfamily (MFS) profile" evidence="7">
    <location>
        <begin position="8"/>
        <end position="381"/>
    </location>
</feature>
<evidence type="ECO:0000256" key="3">
    <source>
        <dbReference type="ARBA" id="ARBA00022989"/>
    </source>
</evidence>
<dbReference type="PANTHER" id="PTHR23514">
    <property type="entry name" value="BYPASS OF STOP CODON PROTEIN 6"/>
    <property type="match status" value="1"/>
</dbReference>
<dbReference type="Proteomes" id="UP000619260">
    <property type="component" value="Unassembled WGS sequence"/>
</dbReference>
<feature type="transmembrane region" description="Helical" evidence="6">
    <location>
        <begin position="162"/>
        <end position="183"/>
    </location>
</feature>
<organism evidence="8 9">
    <name type="scientific">Virgisporangium aliadipatigenens</name>
    <dbReference type="NCBI Taxonomy" id="741659"/>
    <lineage>
        <taxon>Bacteria</taxon>
        <taxon>Bacillati</taxon>
        <taxon>Actinomycetota</taxon>
        <taxon>Actinomycetes</taxon>
        <taxon>Micromonosporales</taxon>
        <taxon>Micromonosporaceae</taxon>
        <taxon>Virgisporangium</taxon>
    </lineage>
</organism>
<evidence type="ECO:0000313" key="9">
    <source>
        <dbReference type="Proteomes" id="UP000619260"/>
    </source>
</evidence>
<dbReference type="GO" id="GO:0005886">
    <property type="term" value="C:plasma membrane"/>
    <property type="evidence" value="ECO:0007669"/>
    <property type="project" value="UniProtKB-SubCell"/>
</dbReference>